<dbReference type="SUPFAM" id="SSF54160">
    <property type="entry name" value="Chromo domain-like"/>
    <property type="match status" value="1"/>
</dbReference>
<proteinExistence type="predicted"/>
<dbReference type="EMBL" id="SMMG02000006">
    <property type="protein sequence ID" value="KAA3469049.1"/>
    <property type="molecule type" value="Genomic_DNA"/>
</dbReference>
<sequence length="76" mass="9282">MLKQYRFDPSQIVLVEEIEEKPIGILDRDVNVLWRNHGTKEATWEPEDSIHQQYPYLFEFSNFEDKISFRGREIFY</sequence>
<reference evidence="2" key="1">
    <citation type="journal article" date="2019" name="Plant Biotechnol. J.">
        <title>Genome sequencing of the Australian wild diploid species Gossypium australe highlights disease resistance and delayed gland morphogenesis.</title>
        <authorList>
            <person name="Cai Y."/>
            <person name="Cai X."/>
            <person name="Wang Q."/>
            <person name="Wang P."/>
            <person name="Zhang Y."/>
            <person name="Cai C."/>
            <person name="Xu Y."/>
            <person name="Wang K."/>
            <person name="Zhou Z."/>
            <person name="Wang C."/>
            <person name="Geng S."/>
            <person name="Li B."/>
            <person name="Dong Q."/>
            <person name="Hou Y."/>
            <person name="Wang H."/>
            <person name="Ai P."/>
            <person name="Liu Z."/>
            <person name="Yi F."/>
            <person name="Sun M."/>
            <person name="An G."/>
            <person name="Cheng J."/>
            <person name="Zhang Y."/>
            <person name="Shi Q."/>
            <person name="Xie Y."/>
            <person name="Shi X."/>
            <person name="Chang Y."/>
            <person name="Huang F."/>
            <person name="Chen Y."/>
            <person name="Hong S."/>
            <person name="Mi L."/>
            <person name="Sun Q."/>
            <person name="Zhang L."/>
            <person name="Zhou B."/>
            <person name="Peng R."/>
            <person name="Zhang X."/>
            <person name="Liu F."/>
        </authorList>
    </citation>
    <scope>NUCLEOTIDE SEQUENCE [LARGE SCALE GENOMIC DNA]</scope>
    <source>
        <strain evidence="2">cv. PA1801</strain>
    </source>
</reference>
<gene>
    <name evidence="1" type="ORF">EPI10_014882</name>
</gene>
<keyword evidence="1" id="KW-0418">Kinase</keyword>
<keyword evidence="2" id="KW-1185">Reference proteome</keyword>
<keyword evidence="1" id="KW-0808">Transferase</keyword>
<keyword evidence="1" id="KW-0675">Receptor</keyword>
<accession>A0A5B6VIE1</accession>
<protein>
    <submittedName>
        <fullName evidence="1">Receptor-like protein kinase</fullName>
    </submittedName>
</protein>
<comment type="caution">
    <text evidence="1">The sequence shown here is derived from an EMBL/GenBank/DDBJ whole genome shotgun (WGS) entry which is preliminary data.</text>
</comment>
<dbReference type="AlphaFoldDB" id="A0A5B6VIE1"/>
<dbReference type="GO" id="GO:0016301">
    <property type="term" value="F:kinase activity"/>
    <property type="evidence" value="ECO:0007669"/>
    <property type="project" value="UniProtKB-KW"/>
</dbReference>
<evidence type="ECO:0000313" key="1">
    <source>
        <dbReference type="EMBL" id="KAA3469049.1"/>
    </source>
</evidence>
<dbReference type="OrthoDB" id="998593at2759"/>
<evidence type="ECO:0000313" key="2">
    <source>
        <dbReference type="Proteomes" id="UP000325315"/>
    </source>
</evidence>
<dbReference type="InterPro" id="IPR016197">
    <property type="entry name" value="Chromo-like_dom_sf"/>
</dbReference>
<organism evidence="1 2">
    <name type="scientific">Gossypium australe</name>
    <dbReference type="NCBI Taxonomy" id="47621"/>
    <lineage>
        <taxon>Eukaryota</taxon>
        <taxon>Viridiplantae</taxon>
        <taxon>Streptophyta</taxon>
        <taxon>Embryophyta</taxon>
        <taxon>Tracheophyta</taxon>
        <taxon>Spermatophyta</taxon>
        <taxon>Magnoliopsida</taxon>
        <taxon>eudicotyledons</taxon>
        <taxon>Gunneridae</taxon>
        <taxon>Pentapetalae</taxon>
        <taxon>rosids</taxon>
        <taxon>malvids</taxon>
        <taxon>Malvales</taxon>
        <taxon>Malvaceae</taxon>
        <taxon>Malvoideae</taxon>
        <taxon>Gossypium</taxon>
    </lineage>
</organism>
<name>A0A5B6VIE1_9ROSI</name>
<dbReference type="Proteomes" id="UP000325315">
    <property type="component" value="Unassembled WGS sequence"/>
</dbReference>